<name>A0A7S0N2V5_9CHLO</name>
<dbReference type="EMBL" id="HBFA01007649">
    <property type="protein sequence ID" value="CAD8655542.1"/>
    <property type="molecule type" value="Transcribed_RNA"/>
</dbReference>
<accession>A0A7S0N2V5</accession>
<evidence type="ECO:0000313" key="1">
    <source>
        <dbReference type="EMBL" id="CAD8655542.1"/>
    </source>
</evidence>
<proteinExistence type="predicted"/>
<dbReference type="AlphaFoldDB" id="A0A7S0N2V5"/>
<dbReference type="InterPro" id="IPR010865">
    <property type="entry name" value="DUF1499"/>
</dbReference>
<dbReference type="PANTHER" id="PTHR34801:SF2">
    <property type="entry name" value="EXPRESSED PROTEIN"/>
    <property type="match status" value="1"/>
</dbReference>
<sequence>MSTRGVSSCSVRLQSVAVHNFHLLHGRSRASMGITGVGRCRWLQRTVNCAHKCENITPKRPSKDCTGKSLRRRDTVASLVMALTSTAGVQLAQAAASVSELAPPQVGDCPDCVGVLNGLLNSCPPETVSCVSSQNDDEAHFIKPWIYEESRTDAMEKLMYIATGGEFDPGFIESPYGVSRSQAAGFILKTTGAFIVGAPLPERPLRERAKAAEARRFDGKLAERDDREGYVRITFGPEGGTQYDAEFLFVPDDELVDIRVSARGDRTADKFGLSLEEGFKVDRNGSRALCDTLRKALRWEEAIVITSFDPRFNNDKKFWFEKSFEALNLAPDGGAPASNMSMGTADDAYMSRDLK</sequence>
<dbReference type="PANTHER" id="PTHR34801">
    <property type="entry name" value="EXPRESSED PROTEIN"/>
    <property type="match status" value="1"/>
</dbReference>
<reference evidence="1" key="1">
    <citation type="submission" date="2021-01" db="EMBL/GenBank/DDBJ databases">
        <authorList>
            <person name="Corre E."/>
            <person name="Pelletier E."/>
            <person name="Niang G."/>
            <person name="Scheremetjew M."/>
            <person name="Finn R."/>
            <person name="Kale V."/>
            <person name="Holt S."/>
            <person name="Cochrane G."/>
            <person name="Meng A."/>
            <person name="Brown T."/>
            <person name="Cohen L."/>
        </authorList>
    </citation>
    <scope>NUCLEOTIDE SEQUENCE</scope>
    <source>
        <strain evidence="1">CCMP722</strain>
    </source>
</reference>
<gene>
    <name evidence="1" type="ORF">POBO1169_LOCUS3991</name>
</gene>
<organism evidence="1">
    <name type="scientific">Pyramimonas obovata</name>
    <dbReference type="NCBI Taxonomy" id="1411642"/>
    <lineage>
        <taxon>Eukaryota</taxon>
        <taxon>Viridiplantae</taxon>
        <taxon>Chlorophyta</taxon>
        <taxon>Pyramimonadophyceae</taxon>
        <taxon>Pyramimonadales</taxon>
        <taxon>Pyramimonadaceae</taxon>
        <taxon>Pyramimonas</taxon>
        <taxon>Pyramimonas incertae sedis</taxon>
    </lineage>
</organism>
<protein>
    <submittedName>
        <fullName evidence="1">Uncharacterized protein</fullName>
    </submittedName>
</protein>
<dbReference type="Pfam" id="PF07386">
    <property type="entry name" value="DUF1499"/>
    <property type="match status" value="1"/>
</dbReference>